<keyword evidence="4" id="KW-0808">Transferase</keyword>
<dbReference type="InterPro" id="IPR008914">
    <property type="entry name" value="PEBP"/>
</dbReference>
<dbReference type="InterPro" id="IPR005247">
    <property type="entry name" value="YbhB_YbcL/LppC-like"/>
</dbReference>
<dbReference type="EMBL" id="NMSH01000005">
    <property type="protein sequence ID" value="PAR22008.1"/>
    <property type="molecule type" value="Genomic_DNA"/>
</dbReference>
<name>A0A067B3J8_VIBMT</name>
<gene>
    <name evidence="3" type="ORF">AAY55_01720</name>
    <name evidence="4" type="ORF">CGU03_05235</name>
    <name evidence="2" type="ORF">DP83_14270</name>
</gene>
<dbReference type="EMBL" id="JJMN01000074">
    <property type="protein sequence ID" value="KDO12954.1"/>
    <property type="molecule type" value="Genomic_DNA"/>
</dbReference>
<proteinExistence type="predicted"/>
<keyword evidence="2" id="KW-0649">Protein kinase inhibitor</keyword>
<sequence>MKARHLLPVLAAAAVSLPALSNPMMSITSQDIQEGSRMANQFAFNGFGCSGDNLSPQLSWNNAPKGTKSFAITAYDPDAPTGSGWWHWVAVDIAADQHNVARGAAKQLKGIRELNNDYGFSGFGGACPPQGHGMHRYQFTVWALPFEKMELPQGASNALVGFMLRANALGQATLTATYVSE</sequence>
<dbReference type="NCBIfam" id="TIGR00481">
    <property type="entry name" value="YbhB/YbcL family Raf kinase inhibitor-like protein"/>
    <property type="match status" value="1"/>
</dbReference>
<organism evidence="3 6">
    <name type="scientific">Vibrio metoecus</name>
    <dbReference type="NCBI Taxonomy" id="1481663"/>
    <lineage>
        <taxon>Bacteria</taxon>
        <taxon>Pseudomonadati</taxon>
        <taxon>Pseudomonadota</taxon>
        <taxon>Gammaproteobacteria</taxon>
        <taxon>Vibrionales</taxon>
        <taxon>Vibrionaceae</taxon>
        <taxon>Vibrio</taxon>
    </lineage>
</organism>
<dbReference type="InterPro" id="IPR036610">
    <property type="entry name" value="PEBP-like_sf"/>
</dbReference>
<reference evidence="4" key="3">
    <citation type="submission" date="2017-07" db="EMBL/GenBank/DDBJ databases">
        <authorList>
            <person name="Sun Z.S."/>
            <person name="Albrecht U."/>
            <person name="Echele G."/>
            <person name="Lee C.C."/>
        </authorList>
    </citation>
    <scope>NUCLEOTIDE SEQUENCE [LARGE SCALE GENOMIC DNA]</scope>
    <source>
        <strain evidence="4">OYP9E10</strain>
    </source>
</reference>
<dbReference type="PATRIC" id="fig|1481663.11.peg.3076"/>
<reference evidence="3 6" key="2">
    <citation type="journal article" date="2015" name="Genome Biol. Evol.">
        <title>The Dynamics of Genetic Interactions between Vibrio metoecus and Vibrio cholerae, Two Close Relatives Co-Occurring in the Environment.</title>
        <authorList>
            <person name="Orata F.D."/>
            <person name="Kirchberger P.C."/>
            <person name="Meheust R."/>
            <person name="Barlow E.J."/>
            <person name="Tarr C.L."/>
            <person name="Boucher Y."/>
        </authorList>
    </citation>
    <scope>NUCLEOTIDE SEQUENCE [LARGE SCALE GENOMIC DNA]</scope>
    <source>
        <strain evidence="3 6">08-2459</strain>
    </source>
</reference>
<dbReference type="PANTHER" id="PTHR30289">
    <property type="entry name" value="UNCHARACTERIZED PROTEIN YBCL-RELATED"/>
    <property type="match status" value="1"/>
</dbReference>
<feature type="chain" id="PRO_5015027383" evidence="1">
    <location>
        <begin position="22"/>
        <end position="181"/>
    </location>
</feature>
<dbReference type="CDD" id="cd00865">
    <property type="entry name" value="PEBP_bact_arch"/>
    <property type="match status" value="1"/>
</dbReference>
<evidence type="ECO:0000313" key="7">
    <source>
        <dbReference type="Proteomes" id="UP000216173"/>
    </source>
</evidence>
<evidence type="ECO:0000256" key="1">
    <source>
        <dbReference type="SAM" id="SignalP"/>
    </source>
</evidence>
<dbReference type="GO" id="GO:0016301">
    <property type="term" value="F:kinase activity"/>
    <property type="evidence" value="ECO:0007669"/>
    <property type="project" value="UniProtKB-KW"/>
</dbReference>
<evidence type="ECO:0000313" key="3">
    <source>
        <dbReference type="EMBL" id="KQA24747.1"/>
    </source>
</evidence>
<reference evidence="7" key="4">
    <citation type="submission" date="2017-07" db="EMBL/GenBank/DDBJ databases">
        <authorList>
            <person name="Boucher Y."/>
            <person name="Orata F.D."/>
        </authorList>
    </citation>
    <scope>NUCLEOTIDE SEQUENCE [LARGE SCALE GENOMIC DNA]</scope>
    <source>
        <strain evidence="7">OYP9E10</strain>
    </source>
</reference>
<keyword evidence="5" id="KW-1185">Reference proteome</keyword>
<evidence type="ECO:0000313" key="5">
    <source>
        <dbReference type="Proteomes" id="UP000027331"/>
    </source>
</evidence>
<feature type="signal peptide" evidence="1">
    <location>
        <begin position="1"/>
        <end position="21"/>
    </location>
</feature>
<evidence type="ECO:0000313" key="2">
    <source>
        <dbReference type="EMBL" id="KDO12954.1"/>
    </source>
</evidence>
<dbReference type="SUPFAM" id="SSF49777">
    <property type="entry name" value="PEBP-like"/>
    <property type="match status" value="1"/>
</dbReference>
<dbReference type="Pfam" id="PF01161">
    <property type="entry name" value="PBP"/>
    <property type="match status" value="1"/>
</dbReference>
<dbReference type="GO" id="GO:0004860">
    <property type="term" value="F:protein kinase inhibitor activity"/>
    <property type="evidence" value="ECO:0007669"/>
    <property type="project" value="UniProtKB-KW"/>
</dbReference>
<comment type="caution">
    <text evidence="3">The sequence shown here is derived from an EMBL/GenBank/DDBJ whole genome shotgun (WGS) entry which is preliminary data.</text>
</comment>
<dbReference type="Proteomes" id="UP000216173">
    <property type="component" value="Unassembled WGS sequence"/>
</dbReference>
<keyword evidence="4" id="KW-0418">Kinase</keyword>
<dbReference type="PANTHER" id="PTHR30289:SF1">
    <property type="entry name" value="PEBP (PHOSPHATIDYLETHANOLAMINE-BINDING PROTEIN) FAMILY PROTEIN"/>
    <property type="match status" value="1"/>
</dbReference>
<dbReference type="Proteomes" id="UP000053724">
    <property type="component" value="Unassembled WGS sequence"/>
</dbReference>
<dbReference type="AlphaFoldDB" id="A0A067B3J8"/>
<reference evidence="2 5" key="1">
    <citation type="submission" date="2014-04" db="EMBL/GenBank/DDBJ databases">
        <title>Vibrio metecus sp. nov., a close relative of Vibrio cholerae isolated from coastal brackish ponds and clinical specimens.</title>
        <authorList>
            <person name="Kirchberger P.C."/>
            <person name="Turnsek M."/>
            <person name="Hunt D.E."/>
            <person name="Haley B.J."/>
            <person name="Colwell R."/>
            <person name="Polz M.F."/>
            <person name="Tarr C.L."/>
            <person name="Boucher Y."/>
        </authorList>
    </citation>
    <scope>NUCLEOTIDE SEQUENCE [LARGE SCALE GENOMIC DNA]</scope>
    <source>
        <strain evidence="2">OP3H</strain>
        <strain evidence="5">PPCK-2014</strain>
    </source>
</reference>
<evidence type="ECO:0000313" key="4">
    <source>
        <dbReference type="EMBL" id="PAR22008.1"/>
    </source>
</evidence>
<accession>A0A067B3J8</accession>
<evidence type="ECO:0000313" key="6">
    <source>
        <dbReference type="Proteomes" id="UP000053724"/>
    </source>
</evidence>
<dbReference type="RefSeq" id="WP_000647504.1">
    <property type="nucleotide sequence ID" value="NZ_CP035688.1"/>
</dbReference>
<keyword evidence="1" id="KW-0732">Signal</keyword>
<dbReference type="Proteomes" id="UP000027331">
    <property type="component" value="Unassembled WGS sequence"/>
</dbReference>
<dbReference type="EMBL" id="LCUF01000001">
    <property type="protein sequence ID" value="KQA24747.1"/>
    <property type="molecule type" value="Genomic_DNA"/>
</dbReference>
<dbReference type="Gene3D" id="3.90.280.10">
    <property type="entry name" value="PEBP-like"/>
    <property type="match status" value="1"/>
</dbReference>
<protein>
    <submittedName>
        <fullName evidence="3">Kinase inhibitor</fullName>
    </submittedName>
</protein>